<proteinExistence type="predicted"/>
<protein>
    <submittedName>
        <fullName evidence="4">Sigma factor regulatory protein, FecR/PupR family</fullName>
    </submittedName>
</protein>
<sequence length="318" mass="35646">MERLMESQYSNKPSEIEEVAAFWVIKTTQKNLTSQEEHEFQQWVTTSEQHRNAYFKARQLWGLTSGIALSVQKGSSRKTGNIKFAPRWIAMASALILSVFSFAIWSFLSQESVDYQAKNGEILHIILPDGSQVDLDSGAAITLEFNEGYRQVNLHSGRAYFSAAPISTQEPRPFRVKANNGTVQALGTEFEIDTQEKQVNVAVYEHQVQITLLSGETQRVIAGDQASYQQHISPMVPANIQHGVSWRKGLIIFQQSSVDHVIHELSRYREKPIILLGNPPQAMISGVFQIDSVENALLTVTSSKGLSVSELPFFTLVY</sequence>
<keyword evidence="1" id="KW-0472">Membrane</keyword>
<dbReference type="InterPro" id="IPR006860">
    <property type="entry name" value="FecR"/>
</dbReference>
<dbReference type="Gene3D" id="2.60.120.1440">
    <property type="match status" value="1"/>
</dbReference>
<accession>D1NXK1</accession>
<dbReference type="EMBL" id="ABXV02000002">
    <property type="protein sequence ID" value="EFB74140.1"/>
    <property type="molecule type" value="Genomic_DNA"/>
</dbReference>
<keyword evidence="5" id="KW-1185">Reference proteome</keyword>
<organism evidence="4 5">
    <name type="scientific">Providencia rustigianii DSM 4541</name>
    <dbReference type="NCBI Taxonomy" id="500637"/>
    <lineage>
        <taxon>Bacteria</taxon>
        <taxon>Pseudomonadati</taxon>
        <taxon>Pseudomonadota</taxon>
        <taxon>Gammaproteobacteria</taxon>
        <taxon>Enterobacterales</taxon>
        <taxon>Morganellaceae</taxon>
        <taxon>Providencia</taxon>
    </lineage>
</organism>
<feature type="domain" description="FecR N-terminal" evidence="3">
    <location>
        <begin position="20"/>
        <end position="60"/>
    </location>
</feature>
<reference evidence="4" key="1">
    <citation type="submission" date="2009-12" db="EMBL/GenBank/DDBJ databases">
        <authorList>
            <person name="Weinstock G."/>
            <person name="Sodergren E."/>
            <person name="Clifton S."/>
            <person name="Fulton L."/>
            <person name="Fulton B."/>
            <person name="Courtney L."/>
            <person name="Fronick C."/>
            <person name="Harrison M."/>
            <person name="Strong C."/>
            <person name="Farmer C."/>
            <person name="Delahaunty K."/>
            <person name="Markovic C."/>
            <person name="Hall O."/>
            <person name="Minx P."/>
            <person name="Tomlinson C."/>
            <person name="Mitreva M."/>
            <person name="Nelson J."/>
            <person name="Hou S."/>
            <person name="Wollam A."/>
            <person name="Pepin K.H."/>
            <person name="Johnson M."/>
            <person name="Bhonagiri V."/>
            <person name="Nash W.E."/>
            <person name="Warren W."/>
            <person name="Chinwalla A."/>
            <person name="Mardis E.R."/>
            <person name="Wilson R.K."/>
        </authorList>
    </citation>
    <scope>NUCLEOTIDE SEQUENCE [LARGE SCALE GENOMIC DNA]</scope>
    <source>
        <strain evidence="4">DSM 4541</strain>
    </source>
</reference>
<keyword evidence="1" id="KW-0812">Transmembrane</keyword>
<comment type="caution">
    <text evidence="4">The sequence shown here is derived from an EMBL/GenBank/DDBJ whole genome shotgun (WGS) entry which is preliminary data.</text>
</comment>
<dbReference type="InterPro" id="IPR012373">
    <property type="entry name" value="Ferrdict_sens_TM"/>
</dbReference>
<dbReference type="PANTHER" id="PTHR30273:SF2">
    <property type="entry name" value="PROTEIN FECR"/>
    <property type="match status" value="1"/>
</dbReference>
<dbReference type="STRING" id="500637.PROVRUST_04630"/>
<dbReference type="Pfam" id="PF16220">
    <property type="entry name" value="DUF4880"/>
    <property type="match status" value="1"/>
</dbReference>
<dbReference type="Proteomes" id="UP000005512">
    <property type="component" value="Unassembled WGS sequence"/>
</dbReference>
<feature type="domain" description="FecR protein" evidence="2">
    <location>
        <begin position="115"/>
        <end position="208"/>
    </location>
</feature>
<evidence type="ECO:0000313" key="4">
    <source>
        <dbReference type="EMBL" id="EFB74140.1"/>
    </source>
</evidence>
<dbReference type="HOGENOM" id="CLU_050192_0_1_6"/>
<dbReference type="PANTHER" id="PTHR30273">
    <property type="entry name" value="PERIPLASMIC SIGNAL SENSOR AND SIGMA FACTOR ACTIVATOR FECR-RELATED"/>
    <property type="match status" value="1"/>
</dbReference>
<evidence type="ECO:0000256" key="1">
    <source>
        <dbReference type="SAM" id="Phobius"/>
    </source>
</evidence>
<evidence type="ECO:0000259" key="3">
    <source>
        <dbReference type="Pfam" id="PF16220"/>
    </source>
</evidence>
<dbReference type="eggNOG" id="COG3712">
    <property type="taxonomic scope" value="Bacteria"/>
</dbReference>
<evidence type="ECO:0000259" key="2">
    <source>
        <dbReference type="Pfam" id="PF04773"/>
    </source>
</evidence>
<feature type="transmembrane region" description="Helical" evidence="1">
    <location>
        <begin position="88"/>
        <end position="108"/>
    </location>
</feature>
<dbReference type="GO" id="GO:0016989">
    <property type="term" value="F:sigma factor antagonist activity"/>
    <property type="evidence" value="ECO:0007669"/>
    <property type="project" value="TreeGrafter"/>
</dbReference>
<name>D1NXK1_9GAMM</name>
<gene>
    <name evidence="4" type="ORF">PROVRUST_04630</name>
</gene>
<dbReference type="PIRSF" id="PIRSF018266">
    <property type="entry name" value="FecR"/>
    <property type="match status" value="1"/>
</dbReference>
<evidence type="ECO:0000313" key="5">
    <source>
        <dbReference type="Proteomes" id="UP000005512"/>
    </source>
</evidence>
<dbReference type="AlphaFoldDB" id="D1NXK1"/>
<keyword evidence="1" id="KW-1133">Transmembrane helix</keyword>
<dbReference type="InterPro" id="IPR032623">
    <property type="entry name" value="FecR_N"/>
</dbReference>
<dbReference type="Pfam" id="PF04773">
    <property type="entry name" value="FecR"/>
    <property type="match status" value="1"/>
</dbReference>